<evidence type="ECO:0000256" key="10">
    <source>
        <dbReference type="RuleBase" id="RU003835"/>
    </source>
</evidence>
<feature type="binding site" evidence="9">
    <location>
        <position position="94"/>
    </location>
    <ligand>
        <name>substrate</name>
    </ligand>
</feature>
<dbReference type="SUPFAM" id="SSF53067">
    <property type="entry name" value="Actin-like ATPase domain"/>
    <property type="match status" value="2"/>
</dbReference>
<dbReference type="PROSITE" id="PS01076">
    <property type="entry name" value="ACETATE_KINASE_2"/>
    <property type="match status" value="1"/>
</dbReference>
<sequence>MADEHKNTILILNSGSSSLKFGLFAPGYEDEEQLLSGSAEGIGRESGSLRIRAADGTVLREQSPVLESQPDALRSLAAALDEHLRTSPVAIGHRIVHGGPHLRNHQLLTPSVLDQLAAAEHFAPLHIPLALTLVKQAQEIFPQIPHFACFDTAFHNTMPEVATHLPLPQRYFEQGVMRFGFHGLSYESIVHRLGTAVPERAVFAHLGNGSSVTAVRNGLSIDTSMGLTPTGGVPMGTRTGDLDPGVLLYLMRSEGLGVDALEALVDRESGLFGLSKGESDMHQLLQRVAARDAAAVLALEGFCIAVRKFIASYAALMGGLDLLVFTGGIGEHSAEVREKICAGLSFLGLDLGDRDGKLMVMRAEEELQMARHCRRLLGTLSASGAGVEEE</sequence>
<dbReference type="PANTHER" id="PTHR21060">
    <property type="entry name" value="ACETATE KINASE"/>
    <property type="match status" value="1"/>
</dbReference>
<dbReference type="Pfam" id="PF00871">
    <property type="entry name" value="Acetate_kinase"/>
    <property type="match status" value="1"/>
</dbReference>
<comment type="function">
    <text evidence="9">Catalyzes the formation of acetyl phosphate from acetate and ATP. Can also catalyze the reverse reaction.</text>
</comment>
<comment type="similarity">
    <text evidence="1 9 10">Belongs to the acetokinase family.</text>
</comment>
<keyword evidence="6 9" id="KW-0418">Kinase</keyword>
<organism evidence="11 12">
    <name type="scientific">Granulicella cerasi</name>
    <dbReference type="NCBI Taxonomy" id="741063"/>
    <lineage>
        <taxon>Bacteria</taxon>
        <taxon>Pseudomonadati</taxon>
        <taxon>Acidobacteriota</taxon>
        <taxon>Terriglobia</taxon>
        <taxon>Terriglobales</taxon>
        <taxon>Acidobacteriaceae</taxon>
        <taxon>Granulicella</taxon>
    </lineage>
</organism>
<dbReference type="EC" id="2.7.2.1" evidence="9"/>
<keyword evidence="5 9" id="KW-0547">Nucleotide-binding</keyword>
<feature type="site" description="Transition state stabilizer" evidence="9">
    <location>
        <position position="238"/>
    </location>
</feature>
<evidence type="ECO:0000256" key="4">
    <source>
        <dbReference type="ARBA" id="ARBA00022723"/>
    </source>
</evidence>
<protein>
    <recommendedName>
        <fullName evidence="9">Acetate kinase</fullName>
        <ecNumber evidence="9">2.7.2.1</ecNumber>
    </recommendedName>
    <alternativeName>
        <fullName evidence="9">Acetokinase</fullName>
    </alternativeName>
</protein>
<dbReference type="Gene3D" id="3.30.420.40">
    <property type="match status" value="2"/>
</dbReference>
<feature type="binding site" evidence="9">
    <location>
        <begin position="205"/>
        <end position="209"/>
    </location>
    <ligand>
        <name>ATP</name>
        <dbReference type="ChEBI" id="CHEBI:30616"/>
    </ligand>
</feature>
<dbReference type="InterPro" id="IPR023865">
    <property type="entry name" value="Aliphatic_acid_kinase_CS"/>
</dbReference>
<evidence type="ECO:0000256" key="6">
    <source>
        <dbReference type="ARBA" id="ARBA00022777"/>
    </source>
</evidence>
<evidence type="ECO:0000256" key="7">
    <source>
        <dbReference type="ARBA" id="ARBA00022840"/>
    </source>
</evidence>
<keyword evidence="4 9" id="KW-0479">Metal-binding</keyword>
<comment type="catalytic activity">
    <reaction evidence="9">
        <text>acetate + ATP = acetyl phosphate + ADP</text>
        <dbReference type="Rhea" id="RHEA:11352"/>
        <dbReference type="ChEBI" id="CHEBI:22191"/>
        <dbReference type="ChEBI" id="CHEBI:30089"/>
        <dbReference type="ChEBI" id="CHEBI:30616"/>
        <dbReference type="ChEBI" id="CHEBI:456216"/>
        <dbReference type="EC" id="2.7.2.1"/>
    </reaction>
</comment>
<evidence type="ECO:0000256" key="8">
    <source>
        <dbReference type="ARBA" id="ARBA00022842"/>
    </source>
</evidence>
<dbReference type="NCBIfam" id="TIGR00016">
    <property type="entry name" value="ackA"/>
    <property type="match status" value="1"/>
</dbReference>
<dbReference type="PIRSF" id="PIRSF000722">
    <property type="entry name" value="Acetate_prop_kin"/>
    <property type="match status" value="1"/>
</dbReference>
<comment type="subcellular location">
    <subcellularLocation>
        <location evidence="9">Cytoplasm</location>
    </subcellularLocation>
</comment>
<evidence type="ECO:0000256" key="9">
    <source>
        <dbReference type="HAMAP-Rule" id="MF_00020"/>
    </source>
</evidence>
<reference evidence="12" key="1">
    <citation type="journal article" date="2019" name="Int. J. Syst. Evol. Microbiol.">
        <title>The Global Catalogue of Microorganisms (GCM) 10K type strain sequencing project: providing services to taxonomists for standard genome sequencing and annotation.</title>
        <authorList>
            <consortium name="The Broad Institute Genomics Platform"/>
            <consortium name="The Broad Institute Genome Sequencing Center for Infectious Disease"/>
            <person name="Wu L."/>
            <person name="Ma J."/>
        </authorList>
    </citation>
    <scope>NUCLEOTIDE SEQUENCE [LARGE SCALE GENOMIC DNA]</scope>
    <source>
        <strain evidence="12">CGMCC 1.16026</strain>
    </source>
</reference>
<comment type="caution">
    <text evidence="11">The sequence shown here is derived from an EMBL/GenBank/DDBJ whole genome shotgun (WGS) entry which is preliminary data.</text>
</comment>
<comment type="subunit">
    <text evidence="9">Homodimer.</text>
</comment>
<comment type="pathway">
    <text evidence="9">Metabolic intermediate biosynthesis; acetyl-CoA biosynthesis; acetyl-CoA from acetate: step 1/2.</text>
</comment>
<feature type="binding site" evidence="9">
    <location>
        <position position="365"/>
    </location>
    <ligand>
        <name>Mg(2+)</name>
        <dbReference type="ChEBI" id="CHEBI:18420"/>
    </ligand>
</feature>
<evidence type="ECO:0000256" key="2">
    <source>
        <dbReference type="ARBA" id="ARBA00022490"/>
    </source>
</evidence>
<comment type="caution">
    <text evidence="9">Lacks conserved residue(s) required for the propagation of feature annotation.</text>
</comment>
<keyword evidence="8 9" id="KW-0460">Magnesium</keyword>
<evidence type="ECO:0000313" key="12">
    <source>
        <dbReference type="Proteomes" id="UP001596391"/>
    </source>
</evidence>
<evidence type="ECO:0000256" key="5">
    <source>
        <dbReference type="ARBA" id="ARBA00022741"/>
    </source>
</evidence>
<dbReference type="InterPro" id="IPR043129">
    <property type="entry name" value="ATPase_NBD"/>
</dbReference>
<proteinExistence type="inferred from homology"/>
<dbReference type="PRINTS" id="PR00471">
    <property type="entry name" value="ACETATEKNASE"/>
</dbReference>
<feature type="binding site" evidence="9">
    <location>
        <begin position="328"/>
        <end position="332"/>
    </location>
    <ligand>
        <name>ATP</name>
        <dbReference type="ChEBI" id="CHEBI:30616"/>
    </ligand>
</feature>
<dbReference type="RefSeq" id="WP_263370990.1">
    <property type="nucleotide sequence ID" value="NZ_JAGSYD010000002.1"/>
</dbReference>
<dbReference type="HAMAP" id="MF_00020">
    <property type="entry name" value="Acetate_kinase"/>
    <property type="match status" value="1"/>
</dbReference>
<accession>A0ABW1ZEE0</accession>
<evidence type="ECO:0000313" key="11">
    <source>
        <dbReference type="EMBL" id="MFC6647081.1"/>
    </source>
</evidence>
<dbReference type="EMBL" id="JBHSWI010000001">
    <property type="protein sequence ID" value="MFC6647081.1"/>
    <property type="molecule type" value="Genomic_DNA"/>
</dbReference>
<feature type="binding site" evidence="9">
    <location>
        <position position="13"/>
    </location>
    <ligand>
        <name>Mg(2+)</name>
        <dbReference type="ChEBI" id="CHEBI:18420"/>
    </ligand>
</feature>
<dbReference type="InterPro" id="IPR004372">
    <property type="entry name" value="Ac/propionate_kinase"/>
</dbReference>
<evidence type="ECO:0000256" key="1">
    <source>
        <dbReference type="ARBA" id="ARBA00008748"/>
    </source>
</evidence>
<dbReference type="GO" id="GO:0016301">
    <property type="term" value="F:kinase activity"/>
    <property type="evidence" value="ECO:0007669"/>
    <property type="project" value="UniProtKB-KW"/>
</dbReference>
<dbReference type="InterPro" id="IPR000890">
    <property type="entry name" value="Aliphatic_acid_kin_short-chain"/>
</dbReference>
<evidence type="ECO:0000256" key="3">
    <source>
        <dbReference type="ARBA" id="ARBA00022679"/>
    </source>
</evidence>
<gene>
    <name evidence="9" type="primary">ackA</name>
    <name evidence="11" type="ORF">ACFQBQ_16170</name>
</gene>
<keyword evidence="3 9" id="KW-0808">Transferase</keyword>
<dbReference type="PANTHER" id="PTHR21060:SF21">
    <property type="entry name" value="ACETATE KINASE"/>
    <property type="match status" value="1"/>
</dbReference>
<feature type="binding site" evidence="9">
    <location>
        <position position="20"/>
    </location>
    <ligand>
        <name>ATP</name>
        <dbReference type="ChEBI" id="CHEBI:30616"/>
    </ligand>
</feature>
<name>A0ABW1ZEE0_9BACT</name>
<comment type="cofactor">
    <cofactor evidence="9">
        <name>Mg(2+)</name>
        <dbReference type="ChEBI" id="CHEBI:18420"/>
    </cofactor>
    <cofactor evidence="9">
        <name>Mn(2+)</name>
        <dbReference type="ChEBI" id="CHEBI:29035"/>
    </cofactor>
    <text evidence="9">Mg(2+). Can also accept Mn(2+).</text>
</comment>
<keyword evidence="7 9" id="KW-0067">ATP-binding</keyword>
<keyword evidence="2 9" id="KW-0963">Cytoplasm</keyword>
<feature type="active site" description="Proton donor/acceptor" evidence="9">
    <location>
        <position position="151"/>
    </location>
</feature>
<dbReference type="Proteomes" id="UP001596391">
    <property type="component" value="Unassembled WGS sequence"/>
</dbReference>
<feature type="site" description="Transition state stabilizer" evidence="9">
    <location>
        <position position="182"/>
    </location>
</feature>
<keyword evidence="12" id="KW-1185">Reference proteome</keyword>
<dbReference type="PROSITE" id="PS01075">
    <property type="entry name" value="ACETATE_KINASE_1"/>
    <property type="match status" value="1"/>
</dbReference>